<dbReference type="Proteomes" id="UP001623661">
    <property type="component" value="Unassembled WGS sequence"/>
</dbReference>
<evidence type="ECO:0000313" key="1">
    <source>
        <dbReference type="EMBL" id="MFL0267402.1"/>
    </source>
</evidence>
<dbReference type="RefSeq" id="WP_406764007.1">
    <property type="nucleotide sequence ID" value="NZ_JBJHZY010000001.1"/>
</dbReference>
<protein>
    <submittedName>
        <fullName evidence="1">Uncharacterized protein</fullName>
    </submittedName>
</protein>
<organism evidence="1 2">
    <name type="scientific">Candidatus Clostridium radicumherbarum</name>
    <dbReference type="NCBI Taxonomy" id="3381662"/>
    <lineage>
        <taxon>Bacteria</taxon>
        <taxon>Bacillati</taxon>
        <taxon>Bacillota</taxon>
        <taxon>Clostridia</taxon>
        <taxon>Eubacteriales</taxon>
        <taxon>Clostridiaceae</taxon>
        <taxon>Clostridium</taxon>
    </lineage>
</organism>
<accession>A0ABW8TPL5</accession>
<proteinExistence type="predicted"/>
<evidence type="ECO:0000313" key="2">
    <source>
        <dbReference type="Proteomes" id="UP001623661"/>
    </source>
</evidence>
<dbReference type="EMBL" id="JBJHZY010000001">
    <property type="protein sequence ID" value="MFL0267402.1"/>
    <property type="molecule type" value="Genomic_DNA"/>
</dbReference>
<reference evidence="1 2" key="1">
    <citation type="submission" date="2024-11" db="EMBL/GenBank/DDBJ databases">
        <authorList>
            <person name="Heng Y.C."/>
            <person name="Lim A.C.H."/>
            <person name="Lee J.K.Y."/>
            <person name="Kittelmann S."/>
        </authorList>
    </citation>
    <scope>NUCLEOTIDE SEQUENCE [LARGE SCALE GENOMIC DNA]</scope>
    <source>
        <strain evidence="1 2">WILCCON 0202</strain>
    </source>
</reference>
<keyword evidence="2" id="KW-1185">Reference proteome</keyword>
<gene>
    <name evidence="1" type="ORF">ACJDUH_04730</name>
</gene>
<name>A0ABW8TPL5_9CLOT</name>
<sequence>MRNKGGTRINNLCVQVKVLNGLLRAVCEWNEQVQTAQYRGIQEGFK</sequence>
<comment type="caution">
    <text evidence="1">The sequence shown here is derived from an EMBL/GenBank/DDBJ whole genome shotgun (WGS) entry which is preliminary data.</text>
</comment>